<dbReference type="Gene3D" id="2.70.98.10">
    <property type="match status" value="1"/>
</dbReference>
<keyword evidence="2" id="KW-1185">Reference proteome</keyword>
<reference evidence="1" key="1">
    <citation type="submission" date="2023-07" db="EMBL/GenBank/DDBJ databases">
        <title>Genome content predicts the carbon catabolic preferences of heterotrophic bacteria.</title>
        <authorList>
            <person name="Gralka M."/>
        </authorList>
    </citation>
    <scope>NUCLEOTIDE SEQUENCE</scope>
    <source>
        <strain evidence="1">E2R20</strain>
    </source>
</reference>
<feature type="non-terminal residue" evidence="1">
    <location>
        <position position="1"/>
    </location>
</feature>
<dbReference type="PANTHER" id="PTHR10091:SF0">
    <property type="entry name" value="GALACTOSE MUTAROTASE"/>
    <property type="match status" value="1"/>
</dbReference>
<dbReference type="InterPro" id="IPR011013">
    <property type="entry name" value="Gal_mutarotase_sf_dom"/>
</dbReference>
<dbReference type="GO" id="GO:0033499">
    <property type="term" value="P:galactose catabolic process via UDP-galactose, Leloir pathway"/>
    <property type="evidence" value="ECO:0007669"/>
    <property type="project" value="TreeGrafter"/>
</dbReference>
<dbReference type="GO" id="GO:0006006">
    <property type="term" value="P:glucose metabolic process"/>
    <property type="evidence" value="ECO:0007669"/>
    <property type="project" value="TreeGrafter"/>
</dbReference>
<dbReference type="GO" id="GO:0005737">
    <property type="term" value="C:cytoplasm"/>
    <property type="evidence" value="ECO:0007669"/>
    <property type="project" value="TreeGrafter"/>
</dbReference>
<organism evidence="1 2">
    <name type="scientific">Staphylococcus pasteuri_A</name>
    <dbReference type="NCBI Taxonomy" id="3062664"/>
    <lineage>
        <taxon>Bacteria</taxon>
        <taxon>Bacillati</taxon>
        <taxon>Bacillota</taxon>
        <taxon>Bacilli</taxon>
        <taxon>Bacillales</taxon>
        <taxon>Staphylococcaceae</taxon>
        <taxon>Staphylococcus</taxon>
    </lineage>
</organism>
<dbReference type="AlphaFoldDB" id="A0AAW7YWF0"/>
<dbReference type="GO" id="GO:0030246">
    <property type="term" value="F:carbohydrate binding"/>
    <property type="evidence" value="ECO:0007669"/>
    <property type="project" value="InterPro"/>
</dbReference>
<gene>
    <name evidence="1" type="ORF">Q4528_15995</name>
</gene>
<name>A0AAW7YWF0_9STAP</name>
<comment type="caution">
    <text evidence="1">The sequence shown here is derived from an EMBL/GenBank/DDBJ whole genome shotgun (WGS) entry which is preliminary data.</text>
</comment>
<feature type="non-terminal residue" evidence="1">
    <location>
        <position position="79"/>
    </location>
</feature>
<dbReference type="InterPro" id="IPR014718">
    <property type="entry name" value="GH-type_carb-bd"/>
</dbReference>
<accession>A0AAW7YWF0</accession>
<dbReference type="GO" id="GO:0004034">
    <property type="term" value="F:aldose 1-epimerase activity"/>
    <property type="evidence" value="ECO:0007669"/>
    <property type="project" value="TreeGrafter"/>
</dbReference>
<dbReference type="InterPro" id="IPR008183">
    <property type="entry name" value="Aldose_1/G6P_1-epimerase"/>
</dbReference>
<evidence type="ECO:0000313" key="1">
    <source>
        <dbReference type="EMBL" id="MDO6575613.1"/>
    </source>
</evidence>
<proteinExistence type="predicted"/>
<evidence type="ECO:0000313" key="2">
    <source>
        <dbReference type="Proteomes" id="UP001170310"/>
    </source>
</evidence>
<sequence>AETYLPVDAEMIPLGAPDALAGTAFDFRAARALGHSQVDHNFCLATARRTCHPVANLTGATSGVKMRVETTEPGLQVYG</sequence>
<dbReference type="SUPFAM" id="SSF74650">
    <property type="entry name" value="Galactose mutarotase-like"/>
    <property type="match status" value="1"/>
</dbReference>
<dbReference type="Proteomes" id="UP001170310">
    <property type="component" value="Unassembled WGS sequence"/>
</dbReference>
<dbReference type="PANTHER" id="PTHR10091">
    <property type="entry name" value="ALDOSE-1-EPIMERASE"/>
    <property type="match status" value="1"/>
</dbReference>
<dbReference type="Pfam" id="PF01263">
    <property type="entry name" value="Aldose_epim"/>
    <property type="match status" value="1"/>
</dbReference>
<dbReference type="EMBL" id="JAUOQO010000962">
    <property type="protein sequence ID" value="MDO6575613.1"/>
    <property type="molecule type" value="Genomic_DNA"/>
</dbReference>
<protein>
    <submittedName>
        <fullName evidence="1">Uncharacterized protein</fullName>
    </submittedName>
</protein>